<comment type="caution">
    <text evidence="10">The sequence shown here is derived from an EMBL/GenBank/DDBJ whole genome shotgun (WGS) entry which is preliminary data.</text>
</comment>
<evidence type="ECO:0000256" key="4">
    <source>
        <dbReference type="ARBA" id="ARBA00022723"/>
    </source>
</evidence>
<evidence type="ECO:0000313" key="11">
    <source>
        <dbReference type="Proteomes" id="UP000321638"/>
    </source>
</evidence>
<dbReference type="AlphaFoldDB" id="A0A5C8PV66"/>
<dbReference type="GO" id="GO:0000287">
    <property type="term" value="F:magnesium ion binding"/>
    <property type="evidence" value="ECO:0007669"/>
    <property type="project" value="InterPro"/>
</dbReference>
<accession>A0A5C8PV66</accession>
<dbReference type="Pfam" id="PF02775">
    <property type="entry name" value="TPP_enzyme_C"/>
    <property type="match status" value="1"/>
</dbReference>
<dbReference type="SUPFAM" id="SSF52518">
    <property type="entry name" value="Thiamin diphosphate-binding fold (THDP-binding)"/>
    <property type="match status" value="2"/>
</dbReference>
<feature type="domain" description="Thiamine pyrophosphate enzyme central" evidence="7">
    <location>
        <begin position="195"/>
        <end position="325"/>
    </location>
</feature>
<evidence type="ECO:0000313" key="10">
    <source>
        <dbReference type="EMBL" id="TXL81951.1"/>
    </source>
</evidence>
<dbReference type="GO" id="GO:0009099">
    <property type="term" value="P:L-valine biosynthetic process"/>
    <property type="evidence" value="ECO:0007669"/>
    <property type="project" value="TreeGrafter"/>
</dbReference>
<dbReference type="Pfam" id="PF02776">
    <property type="entry name" value="TPP_enzyme_N"/>
    <property type="match status" value="1"/>
</dbReference>
<comment type="cofactor">
    <cofactor evidence="1">
        <name>Mg(2+)</name>
        <dbReference type="ChEBI" id="CHEBI:18420"/>
    </cofactor>
</comment>
<dbReference type="GO" id="GO:0003984">
    <property type="term" value="F:acetolactate synthase activity"/>
    <property type="evidence" value="ECO:0007669"/>
    <property type="project" value="TreeGrafter"/>
</dbReference>
<keyword evidence="11" id="KW-1185">Reference proteome</keyword>
<dbReference type="Pfam" id="PF00205">
    <property type="entry name" value="TPP_enzyme_M"/>
    <property type="match status" value="1"/>
</dbReference>
<dbReference type="GO" id="GO:0005948">
    <property type="term" value="C:acetolactate synthase complex"/>
    <property type="evidence" value="ECO:0007669"/>
    <property type="project" value="TreeGrafter"/>
</dbReference>
<keyword evidence="4" id="KW-0479">Metal-binding</keyword>
<comment type="similarity">
    <text evidence="3 6">Belongs to the TPP enzyme family.</text>
</comment>
<dbReference type="SUPFAM" id="SSF52467">
    <property type="entry name" value="DHS-like NAD/FAD-binding domain"/>
    <property type="match status" value="1"/>
</dbReference>
<evidence type="ECO:0000256" key="1">
    <source>
        <dbReference type="ARBA" id="ARBA00001946"/>
    </source>
</evidence>
<dbReference type="Gene3D" id="3.40.50.970">
    <property type="match status" value="2"/>
</dbReference>
<dbReference type="CDD" id="cd02004">
    <property type="entry name" value="TPP_BZL_OCoD_HPCL"/>
    <property type="match status" value="1"/>
</dbReference>
<dbReference type="PANTHER" id="PTHR18968:SF166">
    <property type="entry name" value="2-HYDROXYACYL-COA LYASE 2"/>
    <property type="match status" value="1"/>
</dbReference>
<evidence type="ECO:0000256" key="3">
    <source>
        <dbReference type="ARBA" id="ARBA00007812"/>
    </source>
</evidence>
<dbReference type="GO" id="GO:0009097">
    <property type="term" value="P:isoleucine biosynthetic process"/>
    <property type="evidence" value="ECO:0007669"/>
    <property type="project" value="TreeGrafter"/>
</dbReference>
<dbReference type="RefSeq" id="WP_147845306.1">
    <property type="nucleotide sequence ID" value="NZ_VDUZ01000002.1"/>
</dbReference>
<gene>
    <name evidence="10" type="ORF">FHP25_02470</name>
</gene>
<reference evidence="10 11" key="1">
    <citation type="submission" date="2019-06" db="EMBL/GenBank/DDBJ databases">
        <title>New taxonomy in bacterial strain CC-CFT640, isolated from vineyard.</title>
        <authorList>
            <person name="Lin S.-Y."/>
            <person name="Tsai C.-F."/>
            <person name="Young C.-C."/>
        </authorList>
    </citation>
    <scope>NUCLEOTIDE SEQUENCE [LARGE SCALE GENOMIC DNA]</scope>
    <source>
        <strain evidence="10 11">CC-CFT640</strain>
    </source>
</reference>
<evidence type="ECO:0000256" key="6">
    <source>
        <dbReference type="RuleBase" id="RU362132"/>
    </source>
</evidence>
<evidence type="ECO:0000256" key="5">
    <source>
        <dbReference type="ARBA" id="ARBA00023052"/>
    </source>
</evidence>
<feature type="domain" description="Thiamine pyrophosphate enzyme TPP-binding" evidence="8">
    <location>
        <begin position="401"/>
        <end position="529"/>
    </location>
</feature>
<dbReference type="Proteomes" id="UP000321638">
    <property type="component" value="Unassembled WGS sequence"/>
</dbReference>
<dbReference type="InterPro" id="IPR029035">
    <property type="entry name" value="DHS-like_NAD/FAD-binding_dom"/>
</dbReference>
<dbReference type="PROSITE" id="PS00187">
    <property type="entry name" value="TPP_ENZYMES"/>
    <property type="match status" value="1"/>
</dbReference>
<dbReference type="InterPro" id="IPR012001">
    <property type="entry name" value="Thiamin_PyroP_enz_TPP-bd_dom"/>
</dbReference>
<evidence type="ECO:0000259" key="8">
    <source>
        <dbReference type="Pfam" id="PF02775"/>
    </source>
</evidence>
<keyword evidence="5 6" id="KW-0786">Thiamine pyrophosphate</keyword>
<name>A0A5C8PV66_9HYPH</name>
<proteinExistence type="inferred from homology"/>
<dbReference type="InterPro" id="IPR011766">
    <property type="entry name" value="TPP_enzyme_TPP-bd"/>
</dbReference>
<dbReference type="CDD" id="cd07035">
    <property type="entry name" value="TPP_PYR_POX_like"/>
    <property type="match status" value="1"/>
</dbReference>
<dbReference type="InterPro" id="IPR045229">
    <property type="entry name" value="TPP_enz"/>
</dbReference>
<dbReference type="InterPro" id="IPR029061">
    <property type="entry name" value="THDP-binding"/>
</dbReference>
<comment type="cofactor">
    <cofactor evidence="2">
        <name>thiamine diphosphate</name>
        <dbReference type="ChEBI" id="CHEBI:58937"/>
    </cofactor>
</comment>
<dbReference type="InterPro" id="IPR000399">
    <property type="entry name" value="TPP-bd_CS"/>
</dbReference>
<dbReference type="GO" id="GO:0050660">
    <property type="term" value="F:flavin adenine dinucleotide binding"/>
    <property type="evidence" value="ECO:0007669"/>
    <property type="project" value="TreeGrafter"/>
</dbReference>
<organism evidence="10 11">
    <name type="scientific">Vineibacter terrae</name>
    <dbReference type="NCBI Taxonomy" id="2586908"/>
    <lineage>
        <taxon>Bacteria</taxon>
        <taxon>Pseudomonadati</taxon>
        <taxon>Pseudomonadota</taxon>
        <taxon>Alphaproteobacteria</taxon>
        <taxon>Hyphomicrobiales</taxon>
        <taxon>Vineibacter</taxon>
    </lineage>
</organism>
<feature type="domain" description="Thiamine pyrophosphate enzyme N-terminal TPP-binding" evidence="9">
    <location>
        <begin position="5"/>
        <end position="120"/>
    </location>
</feature>
<evidence type="ECO:0000256" key="2">
    <source>
        <dbReference type="ARBA" id="ARBA00001964"/>
    </source>
</evidence>
<evidence type="ECO:0000259" key="9">
    <source>
        <dbReference type="Pfam" id="PF02776"/>
    </source>
</evidence>
<dbReference type="Gene3D" id="3.40.50.1220">
    <property type="entry name" value="TPP-binding domain"/>
    <property type="match status" value="1"/>
</dbReference>
<evidence type="ECO:0000259" key="7">
    <source>
        <dbReference type="Pfam" id="PF00205"/>
    </source>
</evidence>
<dbReference type="OrthoDB" id="4494979at2"/>
<sequence length="550" mass="59673">MAELTGSEILAKALRNEGTEDLFFLMGGPMLLAEASCIKEGIRPIDVRHEQAAALMGQAYSRLLQKPSVCMAASGPGVINLTTGIANALIDCAPVVAIGGSAPIGQFGRQVFQEIDQVALMKPCTKWADRVHNLKRIPEQVNIAFQKAMGGKPGPVYLDFPGDILYGKIPEEQVDWSLSGRPLLNARPMGEPGQVARLAEAIATAKQPIILSGSGVIWSRAWDELRQLVEKAGIPFYTTPQGRGVLPDDHKLSFLTMRSAAFREADLIIVIGTRMNYIIGHAAPPRFAANATIARIDIDADEIASSPRKVHIGIVGDCKMVLQQLLGDIDKRIDAERFAPWRKKLADGEAAKRGAPGANKPMDEAPIHPLRLCDEIKNFMQRDAILVVDGQEILNFGRQSMPTFAPGHRLNSGPFGTMGVGLPFGLGAKVAKPDKQVIVVHGDGSFGLNAMELDTAVRHRIPVLVVISLNGGWTADPNRDKPGRDLGYTRYDKMAEALGCHGEYVEQPDQIRPALERAQKKVDSGMVAVVNVKTDYRARADTARFADYST</sequence>
<dbReference type="InterPro" id="IPR012000">
    <property type="entry name" value="Thiamin_PyroP_enz_cen_dom"/>
</dbReference>
<dbReference type="GO" id="GO:0030976">
    <property type="term" value="F:thiamine pyrophosphate binding"/>
    <property type="evidence" value="ECO:0007669"/>
    <property type="project" value="InterPro"/>
</dbReference>
<dbReference type="FunFam" id="3.40.50.970:FF:000007">
    <property type="entry name" value="Acetolactate synthase"/>
    <property type="match status" value="1"/>
</dbReference>
<dbReference type="PANTHER" id="PTHR18968">
    <property type="entry name" value="THIAMINE PYROPHOSPHATE ENZYMES"/>
    <property type="match status" value="1"/>
</dbReference>
<protein>
    <submittedName>
        <fullName evidence="10">Thiamine pyrophosphate-binding protein</fullName>
    </submittedName>
</protein>
<dbReference type="EMBL" id="VDUZ01000002">
    <property type="protein sequence ID" value="TXL81951.1"/>
    <property type="molecule type" value="Genomic_DNA"/>
</dbReference>